<organism evidence="6 7">
    <name type="scientific">Methanobacterium paludis (strain DSM 25820 / JCM 18151 / SWAN1)</name>
    <dbReference type="NCBI Taxonomy" id="868131"/>
    <lineage>
        <taxon>Archaea</taxon>
        <taxon>Methanobacteriati</taxon>
        <taxon>Methanobacteriota</taxon>
        <taxon>Methanomada group</taxon>
        <taxon>Methanobacteria</taxon>
        <taxon>Methanobacteriales</taxon>
        <taxon>Methanobacteriaceae</taxon>
        <taxon>Methanobacterium</taxon>
    </lineage>
</organism>
<evidence type="ECO:0000256" key="2">
    <source>
        <dbReference type="ARBA" id="ARBA00022679"/>
    </source>
</evidence>
<evidence type="ECO:0000256" key="4">
    <source>
        <dbReference type="SAM" id="Phobius"/>
    </source>
</evidence>
<proteinExistence type="predicted"/>
<keyword evidence="4" id="KW-0472">Membrane</keyword>
<evidence type="ECO:0000259" key="5">
    <source>
        <dbReference type="Pfam" id="PF08123"/>
    </source>
</evidence>
<feature type="transmembrane region" description="Helical" evidence="4">
    <location>
        <begin position="6"/>
        <end position="32"/>
    </location>
</feature>
<dbReference type="KEGG" id="mew:MSWAN_0796"/>
<dbReference type="Pfam" id="PF08123">
    <property type="entry name" value="DOT1"/>
    <property type="match status" value="1"/>
</dbReference>
<sequence length="179" mass="20365">MLAISTIFLIIFIVLVLSATWVLWTFIVGAGWQPASKEVVKKMLDIADVSSEDIVYDLGSGDGRIVQTAAKMYHARAVGIEIDPLRVLWSMMAVSVFSLRKHVKIVWGNFFHQNLSPATVVTLFLWRGTNQRLKQKLLKEVKPGTRIVSYYWTLGGWKPVKVDEKSQIYLYIIGQSNRH</sequence>
<evidence type="ECO:0000256" key="3">
    <source>
        <dbReference type="ARBA" id="ARBA00022691"/>
    </source>
</evidence>
<dbReference type="HOGENOM" id="CLU_068443_2_1_2"/>
<keyword evidence="4" id="KW-1133">Transmembrane helix</keyword>
<dbReference type="RefSeq" id="WP_013825326.1">
    <property type="nucleotide sequence ID" value="NC_015574.1"/>
</dbReference>
<protein>
    <recommendedName>
        <fullName evidence="5">DOT1 domain-containing protein</fullName>
    </recommendedName>
</protein>
<keyword evidence="3" id="KW-0949">S-adenosyl-L-methionine</keyword>
<keyword evidence="1" id="KW-0489">Methyltransferase</keyword>
<keyword evidence="2" id="KW-0808">Transferase</keyword>
<dbReference type="SUPFAM" id="SSF53335">
    <property type="entry name" value="S-adenosyl-L-methionine-dependent methyltransferases"/>
    <property type="match status" value="1"/>
</dbReference>
<dbReference type="Proteomes" id="UP000009231">
    <property type="component" value="Chromosome"/>
</dbReference>
<evidence type="ECO:0000256" key="1">
    <source>
        <dbReference type="ARBA" id="ARBA00022603"/>
    </source>
</evidence>
<keyword evidence="4" id="KW-0812">Transmembrane</keyword>
<evidence type="ECO:0000313" key="6">
    <source>
        <dbReference type="EMBL" id="AEG17824.1"/>
    </source>
</evidence>
<dbReference type="Gene3D" id="3.40.50.150">
    <property type="entry name" value="Vaccinia Virus protein VP39"/>
    <property type="match status" value="1"/>
</dbReference>
<dbReference type="GO" id="GO:0032259">
    <property type="term" value="P:methylation"/>
    <property type="evidence" value="ECO:0007669"/>
    <property type="project" value="UniProtKB-KW"/>
</dbReference>
<dbReference type="EMBL" id="CP002772">
    <property type="protein sequence ID" value="AEG17824.1"/>
    <property type="molecule type" value="Genomic_DNA"/>
</dbReference>
<gene>
    <name evidence="6" type="ordered locus">MSWAN_0796</name>
</gene>
<reference evidence="6 7" key="1">
    <citation type="journal article" date="2014" name="Int. J. Syst. Evol. Microbiol.">
        <title>Methanobacterium paludis sp. nov. and a novel strain of Methanobacterium lacus isolated from northern peatlands.</title>
        <authorList>
            <person name="Cadillo-Quiroz H."/>
            <person name="Brauer S.L."/>
            <person name="Goodson N."/>
            <person name="Yavitt J.B."/>
            <person name="Zinder S.H."/>
        </authorList>
    </citation>
    <scope>NUCLEOTIDE SEQUENCE [LARGE SCALE GENOMIC DNA]</scope>
    <source>
        <strain evidence="7">DSM 25820 / JCM 18151 / SWAN1</strain>
    </source>
</reference>
<evidence type="ECO:0000313" key="7">
    <source>
        <dbReference type="Proteomes" id="UP000009231"/>
    </source>
</evidence>
<dbReference type="PANTHER" id="PTHR13610">
    <property type="entry name" value="METHYLTRANSFERASE DOMAIN-CONTAINING PROTEIN"/>
    <property type="match status" value="1"/>
</dbReference>
<accession>F6D885</accession>
<dbReference type="InterPro" id="IPR029063">
    <property type="entry name" value="SAM-dependent_MTases_sf"/>
</dbReference>
<dbReference type="PANTHER" id="PTHR13610:SF11">
    <property type="entry name" value="METHYLTRANSFERASE DOMAIN-CONTAINING PROTEIN"/>
    <property type="match status" value="1"/>
</dbReference>
<dbReference type="eggNOG" id="arCOG01631">
    <property type="taxonomic scope" value="Archaea"/>
</dbReference>
<dbReference type="AlphaFoldDB" id="F6D885"/>
<dbReference type="GO" id="GO:0031151">
    <property type="term" value="F:histone H3K79 methyltransferase activity"/>
    <property type="evidence" value="ECO:0007669"/>
    <property type="project" value="InterPro"/>
</dbReference>
<dbReference type="STRING" id="868131.MSWAN_0796"/>
<dbReference type="GeneID" id="10668293"/>
<dbReference type="InterPro" id="IPR026170">
    <property type="entry name" value="FAM173A/B"/>
</dbReference>
<name>F6D885_METPW</name>
<feature type="domain" description="DOT1" evidence="5">
    <location>
        <begin position="37"/>
        <end position="82"/>
    </location>
</feature>
<keyword evidence="7" id="KW-1185">Reference proteome</keyword>
<dbReference type="InterPro" id="IPR025789">
    <property type="entry name" value="DOT1_dom"/>
</dbReference>